<proteinExistence type="predicted"/>
<dbReference type="Pfam" id="PF13672">
    <property type="entry name" value="PP2C_2"/>
    <property type="match status" value="1"/>
</dbReference>
<dbReference type="PROSITE" id="PS51746">
    <property type="entry name" value="PPM_2"/>
    <property type="match status" value="1"/>
</dbReference>
<accession>A0ABP8WL76</accession>
<dbReference type="Pfam" id="PF12773">
    <property type="entry name" value="DZR"/>
    <property type="match status" value="1"/>
</dbReference>
<comment type="caution">
    <text evidence="3">The sequence shown here is derived from an EMBL/GenBank/DDBJ whole genome shotgun (WGS) entry which is preliminary data.</text>
</comment>
<dbReference type="Proteomes" id="UP001499974">
    <property type="component" value="Unassembled WGS sequence"/>
</dbReference>
<feature type="region of interest" description="Disordered" evidence="1">
    <location>
        <begin position="359"/>
        <end position="383"/>
    </location>
</feature>
<dbReference type="RefSeq" id="WP_345518407.1">
    <property type="nucleotide sequence ID" value="NZ_BAABKM010000001.1"/>
</dbReference>
<dbReference type="EMBL" id="BAABKM010000001">
    <property type="protein sequence ID" value="GAA4691253.1"/>
    <property type="molecule type" value="Genomic_DNA"/>
</dbReference>
<dbReference type="SMART" id="SM00332">
    <property type="entry name" value="PP2Cc"/>
    <property type="match status" value="1"/>
</dbReference>
<dbReference type="SUPFAM" id="SSF81606">
    <property type="entry name" value="PP2C-like"/>
    <property type="match status" value="1"/>
</dbReference>
<dbReference type="InterPro" id="IPR036457">
    <property type="entry name" value="PPM-type-like_dom_sf"/>
</dbReference>
<reference evidence="4" key="1">
    <citation type="journal article" date="2019" name="Int. J. Syst. Evol. Microbiol.">
        <title>The Global Catalogue of Microorganisms (GCM) 10K type strain sequencing project: providing services to taxonomists for standard genome sequencing and annotation.</title>
        <authorList>
            <consortium name="The Broad Institute Genomics Platform"/>
            <consortium name="The Broad Institute Genome Sequencing Center for Infectious Disease"/>
            <person name="Wu L."/>
            <person name="Ma J."/>
        </authorList>
    </citation>
    <scope>NUCLEOTIDE SEQUENCE [LARGE SCALE GENOMIC DNA]</scope>
    <source>
        <strain evidence="4">JCM 18531</strain>
    </source>
</reference>
<evidence type="ECO:0000259" key="2">
    <source>
        <dbReference type="PROSITE" id="PS51746"/>
    </source>
</evidence>
<dbReference type="SMART" id="SM00331">
    <property type="entry name" value="PP2C_SIG"/>
    <property type="match status" value="1"/>
</dbReference>
<name>A0ABP8WL76_9ACTN</name>
<dbReference type="InterPro" id="IPR001932">
    <property type="entry name" value="PPM-type_phosphatase-like_dom"/>
</dbReference>
<sequence>MTETITPTATCPSCGAPATPGAKFCESCGKPLGDAAPAAPVAAAVLDELSPISAPTHRKSTDEVVDTGPRPCLVCQGVVGPDGYCETCGAKAPTERDHFRETPAAWVAGVCDRGLVHHRNEDAMALLASETPGERAVLVVLDGVSNSTDSDVASLAGAKAARETLRTPFPQGMGTAASRTGAITKVFADAAAAANEAVVAVTDPASTNPASATFAVAVVERGLLAYANIGDSRVYWLPDAGPAVQLTVDDSAAQQQMEDGVPRAIAETSPQAHAITKWLGRDAPDVRPRTGQVEITAPGWVLACSDGLWNYASEPDALAAQVAAAGTTEPLALALALVAFANAQGGRDNITAALARVEPAATVQDSGQNASAPALDHQEEPDG</sequence>
<organism evidence="3 4">
    <name type="scientific">Nocardioides conyzicola</name>
    <dbReference type="NCBI Taxonomy" id="1651781"/>
    <lineage>
        <taxon>Bacteria</taxon>
        <taxon>Bacillati</taxon>
        <taxon>Actinomycetota</taxon>
        <taxon>Actinomycetes</taxon>
        <taxon>Propionibacteriales</taxon>
        <taxon>Nocardioidaceae</taxon>
        <taxon>Nocardioides</taxon>
    </lineage>
</organism>
<dbReference type="InterPro" id="IPR025874">
    <property type="entry name" value="DZR"/>
</dbReference>
<dbReference type="Gene3D" id="3.60.40.10">
    <property type="entry name" value="PPM-type phosphatase domain"/>
    <property type="match status" value="1"/>
</dbReference>
<keyword evidence="4" id="KW-1185">Reference proteome</keyword>
<gene>
    <name evidence="3" type="ORF">GCM10023349_02400</name>
</gene>
<protein>
    <recommendedName>
        <fullName evidence="2">PPM-type phosphatase domain-containing protein</fullName>
    </recommendedName>
</protein>
<feature type="domain" description="PPM-type phosphatase" evidence="2">
    <location>
        <begin position="149"/>
        <end position="357"/>
    </location>
</feature>
<evidence type="ECO:0000313" key="3">
    <source>
        <dbReference type="EMBL" id="GAA4691253.1"/>
    </source>
</evidence>
<evidence type="ECO:0000256" key="1">
    <source>
        <dbReference type="SAM" id="MobiDB-lite"/>
    </source>
</evidence>
<evidence type="ECO:0000313" key="4">
    <source>
        <dbReference type="Proteomes" id="UP001499974"/>
    </source>
</evidence>